<evidence type="ECO:0000256" key="3">
    <source>
        <dbReference type="ARBA" id="ARBA00022679"/>
    </source>
</evidence>
<comment type="caution">
    <text evidence="5">The sequence shown here is derived from an EMBL/GenBank/DDBJ whole genome shotgun (WGS) entry which is preliminary data.</text>
</comment>
<dbReference type="Proteomes" id="UP000186601">
    <property type="component" value="Unassembled WGS sequence"/>
</dbReference>
<keyword evidence="6" id="KW-1185">Reference proteome</keyword>
<evidence type="ECO:0008006" key="7">
    <source>
        <dbReference type="Google" id="ProtNLM"/>
    </source>
</evidence>
<dbReference type="InterPro" id="IPR002088">
    <property type="entry name" value="Prenyl_trans_a"/>
</dbReference>
<accession>A0A2R6NN93</accession>
<gene>
    <name evidence="5" type="ORF">PHLCEN_2v10400</name>
</gene>
<keyword evidence="4" id="KW-0677">Repeat</keyword>
<protein>
    <recommendedName>
        <fullName evidence="7">Protein prenyltransferase alpha subunit repeat-containing protein 1</fullName>
    </recommendedName>
</protein>
<organism evidence="5 6">
    <name type="scientific">Hermanssonia centrifuga</name>
    <dbReference type="NCBI Taxonomy" id="98765"/>
    <lineage>
        <taxon>Eukaryota</taxon>
        <taxon>Fungi</taxon>
        <taxon>Dikarya</taxon>
        <taxon>Basidiomycota</taxon>
        <taxon>Agaricomycotina</taxon>
        <taxon>Agaricomycetes</taxon>
        <taxon>Polyporales</taxon>
        <taxon>Meruliaceae</taxon>
        <taxon>Hermanssonia</taxon>
    </lineage>
</organism>
<dbReference type="Pfam" id="PF01239">
    <property type="entry name" value="PPTA"/>
    <property type="match status" value="3"/>
</dbReference>
<keyword evidence="2" id="KW-0637">Prenyltransferase</keyword>
<evidence type="ECO:0000256" key="4">
    <source>
        <dbReference type="ARBA" id="ARBA00022737"/>
    </source>
</evidence>
<proteinExistence type="inferred from homology"/>
<keyword evidence="3" id="KW-0808">Transferase</keyword>
<dbReference type="OrthoDB" id="1924260at2759"/>
<name>A0A2R6NN93_9APHY</name>
<comment type="similarity">
    <text evidence="1">Belongs to the protein prenyltransferase subunit alpha family.</text>
</comment>
<dbReference type="PROSITE" id="PS51147">
    <property type="entry name" value="PFTA"/>
    <property type="match status" value="1"/>
</dbReference>
<dbReference type="EMBL" id="MLYV02001063">
    <property type="protein sequence ID" value="PSR73756.1"/>
    <property type="molecule type" value="Genomic_DNA"/>
</dbReference>
<sequence length="417" mass="47688">MPTSLCSQIGSVLNGMLNSVEILPGDGSAWFGGEDELQTTTKQAFLFVDNNLGIPQKILYKAYLEASAIFNRGYRDFSRSEHPYDDSDSSVVKDMVYSSSVILATNPGHQTAWNARKRLVSSGMLDAQQELGFTTALLTIRDCAKHSVLWHHRRWLLRRIYPYHAEEHRTPSASTTTLRIPDLCADEDSLHNFDIPPTSLREEFSACSIACGTYDRNYFAWSHRYRCFNALVEAVAGTRPACSRLSDFHKITDEELAWCTQWVERHVSDYTAIQYRCNVVSMIAHSKFMIPRLETTTWPDAHSEPTPGLWDHAKSLVESYPEHESLWLYLRGALYFNTGVPEGEKQLLENDDVMAFAQRFLPESFSVTALRGATSLDLVCPSRPIIKEDFHNLAYRFILWFIRERMEYGKGRTRKSL</sequence>
<dbReference type="AlphaFoldDB" id="A0A2R6NN93"/>
<dbReference type="PANTHER" id="PTHR11129:SF3">
    <property type="entry name" value="PROTEIN PRENYLTRANSFERASE ALPHA SUBUNIT REPEAT-CONTAINING PROTEIN 1"/>
    <property type="match status" value="1"/>
</dbReference>
<dbReference type="GO" id="GO:0008318">
    <property type="term" value="F:protein prenyltransferase activity"/>
    <property type="evidence" value="ECO:0007669"/>
    <property type="project" value="InterPro"/>
</dbReference>
<dbReference type="GO" id="GO:0005737">
    <property type="term" value="C:cytoplasm"/>
    <property type="evidence" value="ECO:0007669"/>
    <property type="project" value="TreeGrafter"/>
</dbReference>
<dbReference type="Gene3D" id="1.25.40.120">
    <property type="entry name" value="Protein prenylyltransferase"/>
    <property type="match status" value="1"/>
</dbReference>
<reference evidence="5 6" key="1">
    <citation type="submission" date="2018-02" db="EMBL/GenBank/DDBJ databases">
        <title>Genome sequence of the basidiomycete white-rot fungus Phlebia centrifuga.</title>
        <authorList>
            <person name="Granchi Z."/>
            <person name="Peng M."/>
            <person name="de Vries R.P."/>
            <person name="Hilden K."/>
            <person name="Makela M.R."/>
            <person name="Grigoriev I."/>
            <person name="Riley R."/>
        </authorList>
    </citation>
    <scope>NUCLEOTIDE SEQUENCE [LARGE SCALE GENOMIC DNA]</scope>
    <source>
        <strain evidence="5 6">FBCC195</strain>
    </source>
</reference>
<evidence type="ECO:0000313" key="5">
    <source>
        <dbReference type="EMBL" id="PSR73756.1"/>
    </source>
</evidence>
<dbReference type="SUPFAM" id="SSF48439">
    <property type="entry name" value="Protein prenylyltransferase"/>
    <property type="match status" value="1"/>
</dbReference>
<evidence type="ECO:0000313" key="6">
    <source>
        <dbReference type="Proteomes" id="UP000186601"/>
    </source>
</evidence>
<evidence type="ECO:0000256" key="2">
    <source>
        <dbReference type="ARBA" id="ARBA00022602"/>
    </source>
</evidence>
<dbReference type="PANTHER" id="PTHR11129">
    <property type="entry name" value="PROTEIN FARNESYLTRANSFERASE ALPHA SUBUNIT/RAB GERANYLGERANYL TRANSFERASE ALPHA SUBUNIT"/>
    <property type="match status" value="1"/>
</dbReference>
<evidence type="ECO:0000256" key="1">
    <source>
        <dbReference type="ARBA" id="ARBA00006734"/>
    </source>
</evidence>